<reference evidence="2" key="1">
    <citation type="submission" date="2025-08" db="UniProtKB">
        <authorList>
            <consortium name="Ensembl"/>
        </authorList>
    </citation>
    <scope>IDENTIFICATION</scope>
</reference>
<dbReference type="SUPFAM" id="SSF111331">
    <property type="entry name" value="NAD kinase/diacylglycerol kinase-like"/>
    <property type="match status" value="1"/>
</dbReference>
<keyword evidence="3" id="KW-1185">Reference proteome</keyword>
<dbReference type="GO" id="GO:0006672">
    <property type="term" value="P:ceramide metabolic process"/>
    <property type="evidence" value="ECO:0007669"/>
    <property type="project" value="TreeGrafter"/>
</dbReference>
<dbReference type="Ensembl" id="ENSPSMT00000020095.1">
    <property type="protein sequence ID" value="ENSPSMP00000017283.1"/>
    <property type="gene ID" value="ENSPSMG00000012314.1"/>
</dbReference>
<dbReference type="GO" id="GO:0001729">
    <property type="term" value="F:ceramide kinase activity"/>
    <property type="evidence" value="ECO:0007669"/>
    <property type="project" value="TreeGrafter"/>
</dbReference>
<proteinExistence type="predicted"/>
<dbReference type="InterPro" id="IPR001206">
    <property type="entry name" value="Diacylglycerol_kinase_cat_dom"/>
</dbReference>
<dbReference type="Gene3D" id="3.40.50.10330">
    <property type="entry name" value="Probable inorganic polyphosphate/atp-NAD kinase, domain 1"/>
    <property type="match status" value="1"/>
</dbReference>
<evidence type="ECO:0000313" key="3">
    <source>
        <dbReference type="Proteomes" id="UP000694414"/>
    </source>
</evidence>
<gene>
    <name evidence="2" type="primary">CERK</name>
</gene>
<dbReference type="InterPro" id="IPR017438">
    <property type="entry name" value="ATP-NAD_kinase_N"/>
</dbReference>
<dbReference type="PANTHER" id="PTHR12358:SF25">
    <property type="entry name" value="CERAMIDE KINASE"/>
    <property type="match status" value="1"/>
</dbReference>
<dbReference type="InterPro" id="IPR050187">
    <property type="entry name" value="Lipid_Phosphate_FormReg"/>
</dbReference>
<evidence type="ECO:0000259" key="1">
    <source>
        <dbReference type="PROSITE" id="PS50146"/>
    </source>
</evidence>
<dbReference type="GeneTree" id="ENSGT00940000156976"/>
<dbReference type="InterPro" id="IPR016064">
    <property type="entry name" value="NAD/diacylglycerol_kinase_sf"/>
</dbReference>
<reference evidence="2" key="2">
    <citation type="submission" date="2025-09" db="UniProtKB">
        <authorList>
            <consortium name="Ensembl"/>
        </authorList>
    </citation>
    <scope>IDENTIFICATION</scope>
</reference>
<dbReference type="InterPro" id="IPR057465">
    <property type="entry name" value="CERK_PH"/>
</dbReference>
<feature type="domain" description="DAGKc" evidence="1">
    <location>
        <begin position="128"/>
        <end position="193"/>
    </location>
</feature>
<dbReference type="Proteomes" id="UP000694414">
    <property type="component" value="Unplaced"/>
</dbReference>
<name>A0A8C8ZDR0_PROSS</name>
<accession>A0A8C8ZDR0</accession>
<organism evidence="2 3">
    <name type="scientific">Prolemur simus</name>
    <name type="common">Greater bamboo lemur</name>
    <name type="synonym">Hapalemur simus</name>
    <dbReference type="NCBI Taxonomy" id="1328070"/>
    <lineage>
        <taxon>Eukaryota</taxon>
        <taxon>Metazoa</taxon>
        <taxon>Chordata</taxon>
        <taxon>Craniata</taxon>
        <taxon>Vertebrata</taxon>
        <taxon>Euteleostomi</taxon>
        <taxon>Mammalia</taxon>
        <taxon>Eutheria</taxon>
        <taxon>Euarchontoglires</taxon>
        <taxon>Primates</taxon>
        <taxon>Strepsirrhini</taxon>
        <taxon>Lemuriformes</taxon>
        <taxon>Lemuridae</taxon>
        <taxon>Prolemur</taxon>
    </lineage>
</organism>
<dbReference type="Pfam" id="PF25382">
    <property type="entry name" value="PH_CERK"/>
    <property type="match status" value="1"/>
</dbReference>
<sequence>MGATRAAEPLRSVLWVKQQRCAVSLEPARALLRWWRSPGPGAGAPGADACSVPVAEIIAVEETDVHGKRRGSSRWQKMEKPFAFTVHCVKRARHHRWKWAQVTFCCPEEQLCHLWLQTLRAMLETLTSRPKHLLVFINPFGGKGKGKRIYEQKVAPLFTLASITTDVIGESFARCVCRAPCRWRNKSVKHIVK</sequence>
<protein>
    <submittedName>
        <fullName evidence="2">Ceramide kinase</fullName>
    </submittedName>
</protein>
<dbReference type="PANTHER" id="PTHR12358">
    <property type="entry name" value="SPHINGOSINE KINASE"/>
    <property type="match status" value="1"/>
</dbReference>
<dbReference type="PROSITE" id="PS50146">
    <property type="entry name" value="DAGK"/>
    <property type="match status" value="1"/>
</dbReference>
<evidence type="ECO:0000313" key="2">
    <source>
        <dbReference type="Ensembl" id="ENSPSMP00000017283.1"/>
    </source>
</evidence>
<dbReference type="AlphaFoldDB" id="A0A8C8ZDR0"/>
<dbReference type="GO" id="GO:0016020">
    <property type="term" value="C:membrane"/>
    <property type="evidence" value="ECO:0007669"/>
    <property type="project" value="GOC"/>
</dbReference>